<dbReference type="SUPFAM" id="SSF47413">
    <property type="entry name" value="lambda repressor-like DNA-binding domains"/>
    <property type="match status" value="1"/>
</dbReference>
<dbReference type="PANTHER" id="PTHR46558:SF4">
    <property type="entry name" value="DNA-BIDING PHAGE PROTEIN"/>
    <property type="match status" value="1"/>
</dbReference>
<dbReference type="AlphaFoldDB" id="A0AA91VE99"/>
<dbReference type="EMBL" id="NVOR01000013">
    <property type="protein sequence ID" value="PED83686.1"/>
    <property type="molecule type" value="Genomic_DNA"/>
</dbReference>
<protein>
    <submittedName>
        <fullName evidence="3">Transcriptional regulator</fullName>
    </submittedName>
</protein>
<evidence type="ECO:0000256" key="1">
    <source>
        <dbReference type="ARBA" id="ARBA00023125"/>
    </source>
</evidence>
<feature type="domain" description="HTH cro/C1-type" evidence="2">
    <location>
        <begin position="12"/>
        <end position="66"/>
    </location>
</feature>
<gene>
    <name evidence="3" type="ORF">CON65_05540</name>
</gene>
<comment type="caution">
    <text evidence="3">The sequence shown here is derived from an EMBL/GenBank/DDBJ whole genome shotgun (WGS) entry which is preliminary data.</text>
</comment>
<dbReference type="InterPro" id="IPR001387">
    <property type="entry name" value="Cro/C1-type_HTH"/>
</dbReference>
<dbReference type="PROSITE" id="PS50943">
    <property type="entry name" value="HTH_CROC1"/>
    <property type="match status" value="1"/>
</dbReference>
<reference evidence="3 4" key="1">
    <citation type="submission" date="2017-09" db="EMBL/GenBank/DDBJ databases">
        <title>Large-scale bioinformatics analysis of Bacillus genomes uncovers conserved roles of natural products in bacterial physiology.</title>
        <authorList>
            <consortium name="Agbiome Team Llc"/>
            <person name="Bleich R.M."/>
            <person name="Grubbs K.J."/>
            <person name="Santa Maria K.C."/>
            <person name="Allen S.E."/>
            <person name="Farag S."/>
            <person name="Shank E.A."/>
            <person name="Bowers A."/>
        </authorList>
    </citation>
    <scope>NUCLEOTIDE SEQUENCE [LARGE SCALE GENOMIC DNA]</scope>
    <source>
        <strain evidence="3 4">AFS092012</strain>
    </source>
</reference>
<proteinExistence type="predicted"/>
<dbReference type="CDD" id="cd00093">
    <property type="entry name" value="HTH_XRE"/>
    <property type="match status" value="1"/>
</dbReference>
<dbReference type="InterPro" id="IPR010982">
    <property type="entry name" value="Lambda_DNA-bd_dom_sf"/>
</dbReference>
<accession>A0AA91VE99</accession>
<dbReference type="RefSeq" id="WP_097898070.1">
    <property type="nucleotide sequence ID" value="NZ_NVOR01000013.1"/>
</dbReference>
<evidence type="ECO:0000313" key="3">
    <source>
        <dbReference type="EMBL" id="PED83686.1"/>
    </source>
</evidence>
<keyword evidence="1" id="KW-0238">DNA-binding</keyword>
<dbReference type="Gene3D" id="1.10.260.40">
    <property type="entry name" value="lambda repressor-like DNA-binding domains"/>
    <property type="match status" value="1"/>
</dbReference>
<dbReference type="Proteomes" id="UP000221020">
    <property type="component" value="Unassembled WGS sequence"/>
</dbReference>
<name>A0AA91VE99_9BACI</name>
<dbReference type="PANTHER" id="PTHR46558">
    <property type="entry name" value="TRACRIPTIONAL REGULATORY PROTEIN-RELATED-RELATED"/>
    <property type="match status" value="1"/>
</dbReference>
<sequence length="74" mass="8687">MGSKKGKLENNLYLLRAEQRWSQKYVAEMLGVSRQTIHSLESNKYNPSLMLAFQIAKLFEVEITDIFQYLEEES</sequence>
<dbReference type="GO" id="GO:0003677">
    <property type="term" value="F:DNA binding"/>
    <property type="evidence" value="ECO:0007669"/>
    <property type="project" value="UniProtKB-KW"/>
</dbReference>
<organism evidence="3 4">
    <name type="scientific">Bacillus pseudomycoides</name>
    <dbReference type="NCBI Taxonomy" id="64104"/>
    <lineage>
        <taxon>Bacteria</taxon>
        <taxon>Bacillati</taxon>
        <taxon>Bacillota</taxon>
        <taxon>Bacilli</taxon>
        <taxon>Bacillales</taxon>
        <taxon>Bacillaceae</taxon>
        <taxon>Bacillus</taxon>
        <taxon>Bacillus cereus group</taxon>
    </lineage>
</organism>
<dbReference type="Pfam" id="PF01381">
    <property type="entry name" value="HTH_3"/>
    <property type="match status" value="1"/>
</dbReference>
<evidence type="ECO:0000313" key="4">
    <source>
        <dbReference type="Proteomes" id="UP000221020"/>
    </source>
</evidence>
<dbReference type="SMART" id="SM00530">
    <property type="entry name" value="HTH_XRE"/>
    <property type="match status" value="1"/>
</dbReference>
<evidence type="ECO:0000259" key="2">
    <source>
        <dbReference type="PROSITE" id="PS50943"/>
    </source>
</evidence>